<evidence type="ECO:0000313" key="2">
    <source>
        <dbReference type="EMBL" id="ERI05565.1"/>
    </source>
</evidence>
<sequence length="41" mass="4893">MPLCSFAVEKQRGRTPYVSFFSIHLWVFLYVIFGVEEYFAN</sequence>
<keyword evidence="1" id="KW-0812">Transmembrane</keyword>
<comment type="caution">
    <text evidence="2">The sequence shown here is derived from an EMBL/GenBank/DDBJ whole genome shotgun (WGS) entry which is preliminary data.</text>
</comment>
<keyword evidence="1" id="KW-1133">Transmembrane helix</keyword>
<dbReference type="EMBL" id="AWSJ01000352">
    <property type="protein sequence ID" value="ERI05565.1"/>
    <property type="molecule type" value="Genomic_DNA"/>
</dbReference>
<gene>
    <name evidence="2" type="ORF">HMPREF0083_05637</name>
</gene>
<feature type="transmembrane region" description="Helical" evidence="1">
    <location>
        <begin position="17"/>
        <end position="35"/>
    </location>
</feature>
<dbReference type="PATRIC" id="fig|649747.3.peg.5062"/>
<evidence type="ECO:0000313" key="3">
    <source>
        <dbReference type="Proteomes" id="UP000016511"/>
    </source>
</evidence>
<proteinExistence type="predicted"/>
<name>U1WSC6_ANEAE</name>
<dbReference type="Proteomes" id="UP000016511">
    <property type="component" value="Unassembled WGS sequence"/>
</dbReference>
<keyword evidence="1" id="KW-0472">Membrane</keyword>
<dbReference type="HOGENOM" id="CLU_3264930_0_0_9"/>
<protein>
    <submittedName>
        <fullName evidence="2">Uncharacterized protein</fullName>
    </submittedName>
</protein>
<dbReference type="STRING" id="649747.HMPREF0083_05637"/>
<evidence type="ECO:0000256" key="1">
    <source>
        <dbReference type="SAM" id="Phobius"/>
    </source>
</evidence>
<accession>U1WSC6</accession>
<organism evidence="2 3">
    <name type="scientific">Aneurinibacillus aneurinilyticus ATCC 12856</name>
    <dbReference type="NCBI Taxonomy" id="649747"/>
    <lineage>
        <taxon>Bacteria</taxon>
        <taxon>Bacillati</taxon>
        <taxon>Bacillota</taxon>
        <taxon>Bacilli</taxon>
        <taxon>Bacillales</taxon>
        <taxon>Paenibacillaceae</taxon>
        <taxon>Aneurinibacillus group</taxon>
        <taxon>Aneurinibacillus</taxon>
    </lineage>
</organism>
<keyword evidence="3" id="KW-1185">Reference proteome</keyword>
<reference evidence="2 3" key="1">
    <citation type="submission" date="2013-08" db="EMBL/GenBank/DDBJ databases">
        <authorList>
            <person name="Weinstock G."/>
            <person name="Sodergren E."/>
            <person name="Wylie T."/>
            <person name="Fulton L."/>
            <person name="Fulton R."/>
            <person name="Fronick C."/>
            <person name="O'Laughlin M."/>
            <person name="Godfrey J."/>
            <person name="Miner T."/>
            <person name="Herter B."/>
            <person name="Appelbaum E."/>
            <person name="Cordes M."/>
            <person name="Lek S."/>
            <person name="Wollam A."/>
            <person name="Pepin K.H."/>
            <person name="Palsikar V.B."/>
            <person name="Mitreva M."/>
            <person name="Wilson R.K."/>
        </authorList>
    </citation>
    <scope>NUCLEOTIDE SEQUENCE [LARGE SCALE GENOMIC DNA]</scope>
    <source>
        <strain evidence="2 3">ATCC 12856</strain>
    </source>
</reference>
<dbReference type="AlphaFoldDB" id="U1WSC6"/>